<keyword evidence="1" id="KW-0732">Signal</keyword>
<dbReference type="Proteomes" id="UP000243904">
    <property type="component" value="Chromosome I"/>
</dbReference>
<keyword evidence="3" id="KW-0808">Transferase</keyword>
<name>A0A1H2ARV9_9BRAD</name>
<organism evidence="3 4">
    <name type="scientific">Bradyrhizobium canariense</name>
    <dbReference type="NCBI Taxonomy" id="255045"/>
    <lineage>
        <taxon>Bacteria</taxon>
        <taxon>Pseudomonadati</taxon>
        <taxon>Pseudomonadota</taxon>
        <taxon>Alphaproteobacteria</taxon>
        <taxon>Hyphomicrobiales</taxon>
        <taxon>Nitrobacteraceae</taxon>
        <taxon>Bradyrhizobium</taxon>
    </lineage>
</organism>
<evidence type="ECO:0000259" key="2">
    <source>
        <dbReference type="Pfam" id="PF00561"/>
    </source>
</evidence>
<gene>
    <name evidence="3" type="ORF">SAMN05444158_6420</name>
</gene>
<feature type="signal peptide" evidence="1">
    <location>
        <begin position="1"/>
        <end position="20"/>
    </location>
</feature>
<dbReference type="PANTHER" id="PTHR32268:SF15">
    <property type="entry name" value="HOMOSERINE ACETYLTRANSFERASE FAMILY PROTEIN (AFU_ORTHOLOGUE AFUA_1G15350)"/>
    <property type="match status" value="1"/>
</dbReference>
<dbReference type="PANTHER" id="PTHR32268">
    <property type="entry name" value="HOMOSERINE O-ACETYLTRANSFERASE"/>
    <property type="match status" value="1"/>
</dbReference>
<dbReference type="EMBL" id="LT629750">
    <property type="protein sequence ID" value="SDT48775.1"/>
    <property type="molecule type" value="Genomic_DNA"/>
</dbReference>
<dbReference type="InterPro" id="IPR029058">
    <property type="entry name" value="AB_hydrolase_fold"/>
</dbReference>
<dbReference type="InterPro" id="IPR008220">
    <property type="entry name" value="HAT_MetX-like"/>
</dbReference>
<protein>
    <submittedName>
        <fullName evidence="3">Homoserine O-acetyltransferase</fullName>
    </submittedName>
</protein>
<dbReference type="PIRSF" id="PIRSF000443">
    <property type="entry name" value="Homoser_Ac_trans"/>
    <property type="match status" value="1"/>
</dbReference>
<dbReference type="RefSeq" id="WP_146690160.1">
    <property type="nucleotide sequence ID" value="NZ_LT629750.1"/>
</dbReference>
<dbReference type="SUPFAM" id="SSF53474">
    <property type="entry name" value="alpha/beta-Hydrolases"/>
    <property type="match status" value="1"/>
</dbReference>
<dbReference type="Pfam" id="PF00561">
    <property type="entry name" value="Abhydrolase_1"/>
    <property type="match status" value="1"/>
</dbReference>
<evidence type="ECO:0000256" key="1">
    <source>
        <dbReference type="SAM" id="SignalP"/>
    </source>
</evidence>
<evidence type="ECO:0000313" key="4">
    <source>
        <dbReference type="Proteomes" id="UP000243904"/>
    </source>
</evidence>
<proteinExistence type="predicted"/>
<dbReference type="InterPro" id="IPR000073">
    <property type="entry name" value="AB_hydrolase_1"/>
</dbReference>
<feature type="domain" description="AB hydrolase-1" evidence="2">
    <location>
        <begin position="64"/>
        <end position="329"/>
    </location>
</feature>
<sequence>MKRIAPLVAAGLLLSLPAAAHTPQQPPHQLYNEGDLKLESGEAIKDFSISYVTHGTLNANKSNAILMVTAISGNHHRLDFMIGPGKALDPDKYFIICTDAIANGLTTSPSNSKLQPRMQFPKFVIRDMVESQYRLLREKFGIDHVVAVIGPSMGGMQTLQWGVSHPDYMDALVAIVPLSKTPGWTVAVLEASRKAIMEDAAWKDGNYDTPPEKGVRLWRDILNLLAARTPDMYSAQFKNGMDALPWMAEQESAAMKAFDANDWIYQTWAYERHDVGTTPGFNGDTAKALASIKAKTLILTGTKDLLNPEFEPKEAAKNIADVKLMTINPGTVAGHASAGGFNPADVEFLNREAGAFLDGVTDGGRKLN</sequence>
<dbReference type="GO" id="GO:0016747">
    <property type="term" value="F:acyltransferase activity, transferring groups other than amino-acyl groups"/>
    <property type="evidence" value="ECO:0007669"/>
    <property type="project" value="InterPro"/>
</dbReference>
<evidence type="ECO:0000313" key="3">
    <source>
        <dbReference type="EMBL" id="SDT48775.1"/>
    </source>
</evidence>
<reference evidence="4" key="1">
    <citation type="submission" date="2016-10" db="EMBL/GenBank/DDBJ databases">
        <authorList>
            <person name="Varghese N."/>
            <person name="Submissions S."/>
        </authorList>
    </citation>
    <scope>NUCLEOTIDE SEQUENCE [LARGE SCALE GENOMIC DNA]</scope>
    <source>
        <strain evidence="4">GAS369</strain>
    </source>
</reference>
<accession>A0A1H2ARV9</accession>
<dbReference type="AlphaFoldDB" id="A0A1H2ARV9"/>
<keyword evidence="4" id="KW-1185">Reference proteome</keyword>
<feature type="chain" id="PRO_5009269113" evidence="1">
    <location>
        <begin position="21"/>
        <end position="368"/>
    </location>
</feature>
<dbReference type="Gene3D" id="3.40.50.1820">
    <property type="entry name" value="alpha/beta hydrolase"/>
    <property type="match status" value="1"/>
</dbReference>